<dbReference type="InterPro" id="IPR007387">
    <property type="entry name" value="TRAP_DctQ"/>
</dbReference>
<organism evidence="11 12">
    <name type="scientific">Thalassospira lohafexi</name>
    <dbReference type="NCBI Taxonomy" id="744227"/>
    <lineage>
        <taxon>Bacteria</taxon>
        <taxon>Pseudomonadati</taxon>
        <taxon>Pseudomonadota</taxon>
        <taxon>Alphaproteobacteria</taxon>
        <taxon>Rhodospirillales</taxon>
        <taxon>Thalassospiraceae</taxon>
        <taxon>Thalassospira</taxon>
    </lineage>
</organism>
<evidence type="ECO:0000256" key="6">
    <source>
        <dbReference type="ARBA" id="ARBA00022989"/>
    </source>
</evidence>
<evidence type="ECO:0000256" key="7">
    <source>
        <dbReference type="ARBA" id="ARBA00023136"/>
    </source>
</evidence>
<feature type="transmembrane region" description="Helical" evidence="9">
    <location>
        <begin position="112"/>
        <end position="133"/>
    </location>
</feature>
<feature type="transmembrane region" description="Helical" evidence="9">
    <location>
        <begin position="69"/>
        <end position="91"/>
    </location>
</feature>
<evidence type="ECO:0000256" key="1">
    <source>
        <dbReference type="ARBA" id="ARBA00004429"/>
    </source>
</evidence>
<comment type="caution">
    <text evidence="11">The sequence shown here is derived from an EMBL/GenBank/DDBJ whole genome shotgun (WGS) entry which is preliminary data.</text>
</comment>
<protein>
    <recommendedName>
        <fullName evidence="9">TRAP transporter small permease protein</fullName>
    </recommendedName>
</protein>
<dbReference type="EMBL" id="NXGX01000005">
    <property type="protein sequence ID" value="PKR57804.1"/>
    <property type="molecule type" value="Genomic_DNA"/>
</dbReference>
<comment type="subcellular location">
    <subcellularLocation>
        <location evidence="1 9">Cell inner membrane</location>
        <topology evidence="1 9">Multi-pass membrane protein</topology>
    </subcellularLocation>
</comment>
<dbReference type="GO" id="GO:0022857">
    <property type="term" value="F:transmembrane transporter activity"/>
    <property type="evidence" value="ECO:0007669"/>
    <property type="project" value="UniProtKB-UniRule"/>
</dbReference>
<evidence type="ECO:0000256" key="5">
    <source>
        <dbReference type="ARBA" id="ARBA00022692"/>
    </source>
</evidence>
<sequence length="199" mass="21949">MSAPLDHKPTVPDMLQTDAPQPEALSQAGWLGRAITVAARVFAVCILAAMAILVTEVFLRYVFNRPTIWAHETTIFLSALTFIFGGLYCVARNTHIRVVLIYDVVRSPVRHVLDVVISIACLGASLFFAWASWLMVKKAMFRPDGSFALETSGSAWNSPAPAVLKMFLLCVLVTMSFQFLILTFNYARGTKAPKGHDNV</sequence>
<dbReference type="Proteomes" id="UP000233332">
    <property type="component" value="Unassembled WGS sequence"/>
</dbReference>
<evidence type="ECO:0000256" key="3">
    <source>
        <dbReference type="ARBA" id="ARBA00022475"/>
    </source>
</evidence>
<comment type="subunit">
    <text evidence="9">The complex comprises the extracytoplasmic solute receptor protein and the two transmembrane proteins.</text>
</comment>
<keyword evidence="3" id="KW-1003">Cell membrane</keyword>
<accession>A0A2N3L4P8</accession>
<feature type="domain" description="Tripartite ATP-independent periplasmic transporters DctQ component" evidence="10">
    <location>
        <begin position="50"/>
        <end position="173"/>
    </location>
</feature>
<keyword evidence="12" id="KW-1185">Reference proteome</keyword>
<keyword evidence="7 9" id="KW-0472">Membrane</keyword>
<evidence type="ECO:0000256" key="2">
    <source>
        <dbReference type="ARBA" id="ARBA00022448"/>
    </source>
</evidence>
<feature type="transmembrane region" description="Helical" evidence="9">
    <location>
        <begin position="41"/>
        <end position="63"/>
    </location>
</feature>
<evidence type="ECO:0000259" key="10">
    <source>
        <dbReference type="Pfam" id="PF04290"/>
    </source>
</evidence>
<dbReference type="PANTHER" id="PTHR35011">
    <property type="entry name" value="2,3-DIKETO-L-GULONATE TRAP TRANSPORTER SMALL PERMEASE PROTEIN YIAM"/>
    <property type="match status" value="1"/>
</dbReference>
<name>A0A2N3L4P8_9PROT</name>
<evidence type="ECO:0000313" key="11">
    <source>
        <dbReference type="EMBL" id="PKR57804.1"/>
    </source>
</evidence>
<feature type="transmembrane region" description="Helical" evidence="9">
    <location>
        <begin position="166"/>
        <end position="187"/>
    </location>
</feature>
<evidence type="ECO:0000256" key="8">
    <source>
        <dbReference type="ARBA" id="ARBA00038436"/>
    </source>
</evidence>
<keyword evidence="4 9" id="KW-0997">Cell inner membrane</keyword>
<dbReference type="AlphaFoldDB" id="A0A2N3L4P8"/>
<gene>
    <name evidence="11" type="ORF">COO92_13610</name>
</gene>
<keyword evidence="5 9" id="KW-0812">Transmembrane</keyword>
<dbReference type="RefSeq" id="WP_101302943.1">
    <property type="nucleotide sequence ID" value="NZ_NXGX01000005.1"/>
</dbReference>
<evidence type="ECO:0000313" key="12">
    <source>
        <dbReference type="Proteomes" id="UP000233332"/>
    </source>
</evidence>
<comment type="similarity">
    <text evidence="8 9">Belongs to the TRAP transporter small permease family.</text>
</comment>
<keyword evidence="6 9" id="KW-1133">Transmembrane helix</keyword>
<evidence type="ECO:0000256" key="4">
    <source>
        <dbReference type="ARBA" id="ARBA00022519"/>
    </source>
</evidence>
<dbReference type="InterPro" id="IPR055348">
    <property type="entry name" value="DctQ"/>
</dbReference>
<comment type="function">
    <text evidence="9">Part of the tripartite ATP-independent periplasmic (TRAP) transport system.</text>
</comment>
<dbReference type="GO" id="GO:0005886">
    <property type="term" value="C:plasma membrane"/>
    <property type="evidence" value="ECO:0007669"/>
    <property type="project" value="UniProtKB-SubCell"/>
</dbReference>
<proteinExistence type="inferred from homology"/>
<evidence type="ECO:0000256" key="9">
    <source>
        <dbReference type="RuleBase" id="RU369079"/>
    </source>
</evidence>
<keyword evidence="2 9" id="KW-0813">Transport</keyword>
<reference evidence="11 12" key="1">
    <citation type="submission" date="2017-09" db="EMBL/GenBank/DDBJ databases">
        <title>Biodiversity and function of Thalassospira species in the particle-attached aromatic-hydrocarbon-degrading consortia from the surface seawater of the China South Sea.</title>
        <authorList>
            <person name="Dong C."/>
            <person name="Lai Q."/>
            <person name="Shao Z."/>
        </authorList>
    </citation>
    <scope>NUCLEOTIDE SEQUENCE [LARGE SCALE GENOMIC DNA]</scope>
    <source>
        <strain evidence="11 12">139Z-12</strain>
    </source>
</reference>
<dbReference type="Pfam" id="PF04290">
    <property type="entry name" value="DctQ"/>
    <property type="match status" value="1"/>
</dbReference>